<keyword evidence="3" id="KW-1003">Cell membrane</keyword>
<dbReference type="Proteomes" id="UP000002770">
    <property type="component" value="Unassembled WGS sequence"/>
</dbReference>
<keyword evidence="6 7" id="KW-0472">Membrane</keyword>
<sequence>MDLLVDYVQPLTNWLQQNPHWSLFITFIISLAESLAIIGSIVPGSVTMTAIGILAGSGIMRIDLTLLAAVLGAVAGDSLSYTLGYVYSERLVDIWPFNKYPRWLQYGKDFFAMHGGKSVLIGRFIGPLRSIIPVIAGILHMKHWHFLIANVLSAIGWALLYVMPGVVIGAAGHELSAESATRLFILILILLAGSWVLSLMVKWLISKLNSLLNQNLHALWIRLKRRSLFAKLCKAITPKNEENHYTTASFALIALFCLFCFLALMGLTIQGQWISVINVPVHLFLQSFHTLVLEAFFIFCTQLTSTLTIIGLFLICSGWSIYHKKPRIIIYLSSLIIFTCLFAQLLTYCISMPRPTGLVVMMPGSSFPATHLMVATAFYGFMLFYINKIHSLFTNTLKTFVFTILGLSGLGALYLGDYWLTDVLAAYFSGAVISLFCCLIYRKNNLTTEEITKSAPMIFSLFLGLLLTTTISTYLNFRTLTYNHTPYRKEFALSETMWWNQQKPILPIYRLNRIGKRISLLNIEYSGDLDVLEEHLTLNGWETHTESFFINLLTWINNQSNRVKLPLLTQLYENKAPSLIMLYTDSQTKLTLELRVWESNYNLSESNKPLWIGSIHPSTPLNNMSANDPTYPSKLIDPLMYLLPTKNPFIIKKIMLPSTLIKTTIYPTQPYIILIKKCP</sequence>
<dbReference type="InterPro" id="IPR025902">
    <property type="entry name" value="LssY-like-C_dom"/>
</dbReference>
<feature type="domain" description="Phosphatidic acid phosphatase type 2/haloperoxidase" evidence="8">
    <location>
        <begin position="329"/>
        <end position="438"/>
    </location>
</feature>
<dbReference type="PANTHER" id="PTHR30353">
    <property type="entry name" value="INNER MEMBRANE PROTEIN DEDA-RELATED"/>
    <property type="match status" value="1"/>
</dbReference>
<evidence type="ECO:0000256" key="2">
    <source>
        <dbReference type="ARBA" id="ARBA00010792"/>
    </source>
</evidence>
<gene>
    <name evidence="9" type="ORF">LDG_9086</name>
</gene>
<feature type="transmembrane region" description="Helical" evidence="7">
    <location>
        <begin position="183"/>
        <end position="205"/>
    </location>
</feature>
<dbReference type="InterPro" id="IPR000326">
    <property type="entry name" value="PAP2/HPO"/>
</dbReference>
<feature type="transmembrane region" description="Helical" evidence="7">
    <location>
        <begin position="328"/>
        <end position="347"/>
    </location>
</feature>
<dbReference type="RefSeq" id="WP_006872940.1">
    <property type="nucleotide sequence ID" value="NZ_JH413850.1"/>
</dbReference>
<dbReference type="InterPro" id="IPR032818">
    <property type="entry name" value="DedA-like"/>
</dbReference>
<evidence type="ECO:0000313" key="9">
    <source>
        <dbReference type="EMBL" id="EHL29086.1"/>
    </source>
</evidence>
<dbReference type="STRING" id="658187.LDG_9086"/>
<dbReference type="OrthoDB" id="9780918at2"/>
<feature type="transmembrane region" description="Helical" evidence="7">
    <location>
        <begin position="454"/>
        <end position="475"/>
    </location>
</feature>
<keyword evidence="10" id="KW-1185">Reference proteome</keyword>
<dbReference type="InParanoid" id="G9EUT6"/>
<dbReference type="HOGENOM" id="CLU_025730_2_0_6"/>
<reference evidence="9 10" key="1">
    <citation type="journal article" date="2011" name="BMC Genomics">
        <title>Insight into cross-talk between intra-amoebal pathogens.</title>
        <authorList>
            <person name="Gimenez G."/>
            <person name="Bertelli C."/>
            <person name="Moliner C."/>
            <person name="Robert C."/>
            <person name="Raoult D."/>
            <person name="Fournier P.E."/>
            <person name="Greub G."/>
        </authorList>
    </citation>
    <scope>NUCLEOTIDE SEQUENCE [LARGE SCALE GENOMIC DNA]</scope>
    <source>
        <strain evidence="9 10">LLAP12</strain>
    </source>
</reference>
<dbReference type="eggNOG" id="COG0671">
    <property type="taxonomic scope" value="Bacteria"/>
</dbReference>
<accession>G9EUT6</accession>
<dbReference type="GO" id="GO:0005886">
    <property type="term" value="C:plasma membrane"/>
    <property type="evidence" value="ECO:0007669"/>
    <property type="project" value="UniProtKB-SubCell"/>
</dbReference>
<feature type="transmembrane region" description="Helical" evidence="7">
    <location>
        <begin position="120"/>
        <end position="139"/>
    </location>
</feature>
<evidence type="ECO:0000256" key="6">
    <source>
        <dbReference type="ARBA" id="ARBA00023136"/>
    </source>
</evidence>
<dbReference type="CDD" id="cd03392">
    <property type="entry name" value="PAP2_like_2"/>
    <property type="match status" value="1"/>
</dbReference>
<dbReference type="SUPFAM" id="SSF48317">
    <property type="entry name" value="Acid phosphatase/Vanadium-dependent haloperoxidase"/>
    <property type="match status" value="1"/>
</dbReference>
<feature type="transmembrane region" description="Helical" evidence="7">
    <location>
        <begin position="20"/>
        <end position="43"/>
    </location>
</feature>
<dbReference type="SMART" id="SM00014">
    <property type="entry name" value="acidPPc"/>
    <property type="match status" value="1"/>
</dbReference>
<evidence type="ECO:0000256" key="1">
    <source>
        <dbReference type="ARBA" id="ARBA00004651"/>
    </source>
</evidence>
<keyword evidence="5 7" id="KW-1133">Transmembrane helix</keyword>
<dbReference type="AlphaFoldDB" id="G9EUT6"/>
<dbReference type="EMBL" id="JH413850">
    <property type="protein sequence ID" value="EHL29086.1"/>
    <property type="molecule type" value="Genomic_DNA"/>
</dbReference>
<evidence type="ECO:0000313" key="10">
    <source>
        <dbReference type="Proteomes" id="UP000002770"/>
    </source>
</evidence>
<comment type="subcellular location">
    <subcellularLocation>
        <location evidence="1">Cell membrane</location>
        <topology evidence="1">Multi-pass membrane protein</topology>
    </subcellularLocation>
</comment>
<evidence type="ECO:0000259" key="8">
    <source>
        <dbReference type="SMART" id="SM00014"/>
    </source>
</evidence>
<protein>
    <recommendedName>
        <fullName evidence="8">Phosphatidic acid phosphatase type 2/haloperoxidase domain-containing protein</fullName>
    </recommendedName>
</protein>
<feature type="transmembrane region" description="Helical" evidence="7">
    <location>
        <begin position="425"/>
        <end position="442"/>
    </location>
</feature>
<dbReference type="Pfam" id="PF09335">
    <property type="entry name" value="VTT_dom"/>
    <property type="match status" value="1"/>
</dbReference>
<keyword evidence="4 7" id="KW-0812">Transmembrane</keyword>
<comment type="similarity">
    <text evidence="2">Belongs to the DedA family.</text>
</comment>
<feature type="transmembrane region" description="Helical" evidence="7">
    <location>
        <begin position="295"/>
        <end position="316"/>
    </location>
</feature>
<evidence type="ECO:0000256" key="3">
    <source>
        <dbReference type="ARBA" id="ARBA00022475"/>
    </source>
</evidence>
<feature type="transmembrane region" description="Helical" evidence="7">
    <location>
        <begin position="146"/>
        <end position="171"/>
    </location>
</feature>
<evidence type="ECO:0000256" key="7">
    <source>
        <dbReference type="SAM" id="Phobius"/>
    </source>
</evidence>
<organism evidence="9 10">
    <name type="scientific">Legionella drancourtii LLAP12</name>
    <dbReference type="NCBI Taxonomy" id="658187"/>
    <lineage>
        <taxon>Bacteria</taxon>
        <taxon>Pseudomonadati</taxon>
        <taxon>Pseudomonadota</taxon>
        <taxon>Gammaproteobacteria</taxon>
        <taxon>Legionellales</taxon>
        <taxon>Legionellaceae</taxon>
        <taxon>Legionella</taxon>
    </lineage>
</organism>
<dbReference type="eggNOG" id="COG0586">
    <property type="taxonomic scope" value="Bacteria"/>
</dbReference>
<dbReference type="PANTHER" id="PTHR30353:SF15">
    <property type="entry name" value="INNER MEMBRANE PROTEIN YABI"/>
    <property type="match status" value="1"/>
</dbReference>
<dbReference type="Gene3D" id="1.20.144.10">
    <property type="entry name" value="Phosphatidic acid phosphatase type 2/haloperoxidase"/>
    <property type="match status" value="1"/>
</dbReference>
<evidence type="ECO:0000256" key="5">
    <source>
        <dbReference type="ARBA" id="ARBA00022989"/>
    </source>
</evidence>
<dbReference type="Pfam" id="PF14067">
    <property type="entry name" value="LssY_C"/>
    <property type="match status" value="1"/>
</dbReference>
<name>G9EUT6_9GAMM</name>
<evidence type="ECO:0000256" key="4">
    <source>
        <dbReference type="ARBA" id="ARBA00022692"/>
    </source>
</evidence>
<feature type="transmembrane region" description="Helical" evidence="7">
    <location>
        <begin position="399"/>
        <end position="419"/>
    </location>
</feature>
<feature type="transmembrane region" description="Helical" evidence="7">
    <location>
        <begin position="250"/>
        <end position="275"/>
    </location>
</feature>
<dbReference type="InterPro" id="IPR036938">
    <property type="entry name" value="PAP2/HPO_sf"/>
</dbReference>
<proteinExistence type="inferred from homology"/>
<dbReference type="InterPro" id="IPR032816">
    <property type="entry name" value="VTT_dom"/>
</dbReference>
<feature type="transmembrane region" description="Helical" evidence="7">
    <location>
        <begin position="367"/>
        <end position="387"/>
    </location>
</feature>
<dbReference type="Pfam" id="PF01569">
    <property type="entry name" value="PAP2"/>
    <property type="match status" value="1"/>
</dbReference>
<feature type="transmembrane region" description="Helical" evidence="7">
    <location>
        <begin position="64"/>
        <end position="87"/>
    </location>
</feature>